<dbReference type="InterPro" id="IPR003395">
    <property type="entry name" value="RecF/RecN/SMC_N"/>
</dbReference>
<keyword evidence="3" id="KW-1185">Reference proteome</keyword>
<evidence type="ECO:0000313" key="3">
    <source>
        <dbReference type="Proteomes" id="UP000247792"/>
    </source>
</evidence>
<dbReference type="EMBL" id="QJKB01000007">
    <property type="protein sequence ID" value="PXX41616.1"/>
    <property type="molecule type" value="Genomic_DNA"/>
</dbReference>
<dbReference type="PANTHER" id="PTHR32114:SF2">
    <property type="entry name" value="ABC TRANSPORTER ABCH.3"/>
    <property type="match status" value="1"/>
</dbReference>
<reference evidence="2 3" key="1">
    <citation type="submission" date="2018-05" db="EMBL/GenBank/DDBJ databases">
        <title>Genomic Encyclopedia of Type Strains, Phase IV (KMG-IV): sequencing the most valuable type-strain genomes for metagenomic binning, comparative biology and taxonomic classification.</title>
        <authorList>
            <person name="Goeker M."/>
        </authorList>
    </citation>
    <scope>NUCLEOTIDE SEQUENCE [LARGE SCALE GENOMIC DNA]</scope>
    <source>
        <strain evidence="2 3">DSM 19792</strain>
    </source>
</reference>
<name>A0A318IZA8_9BURK</name>
<dbReference type="Gene3D" id="3.40.50.300">
    <property type="entry name" value="P-loop containing nucleotide triphosphate hydrolases"/>
    <property type="match status" value="1"/>
</dbReference>
<sequence>MIRAKSISISEFRGIRNLTLDLEGKNFAICGPNGTGKSGIVDALEFALTGNISRLTGTGTGGLSVKEHGPHVDSRNTPAKALVSLTVHIPSLNTDVTIVRSVKDAKTPKITPDTPEIRTVLEYISLHPEITLSRRELIRYVLAEPGKRSKEVQELLKLEEVETVRSLLQKIANAKDREEKSAKGVKNDAETALMRSMGITEISDNAILVAANEKRSGLNLPPLLKLDANTSIKEGTISSENKIPVSKIVKNQAEIDLNAFNEKVKKLQDSVFLSQCVAVSKTVSALSKDEEFLKNASRESFLQSALNFFDEQICPVCDVQWDPQELRQKLTIKLQKFEVASASKKEVERDIRPIIMILDEIQSSATALQRMGPLLNPPIDCAPINRYVEDILQRSTALKNFLPLSETCNALSLENVTSKQLEINLAQLELAISKLPEPTQQDAARDYLIVSQEKLEVYRTASSKLEKAEKSRTKAQFVFDTYARVTTAALETIYKNVEATFSKLYRIVNHDDEDAFQAQLQPSIGKLGFDVDFYGRGYFPPGAYHSEGHQDGMGLCLYLALMDYLAKDSFTFAVLDDVLMSVDSGHRREVSKMLLEQFPNTQFLLTTHDEIWLRHMKTVGLIEPKRYAHFRTWNVDIGPTEWSDRDAWEEISLLLERNDVRAAAALLRHFLEYFAKEVCQVLRAQVEFRGDAQFTLGDLLPNSISKMKKLIKQGKSAAQSWGQNDNVTAISEFEKKFNEVVQASNVEQWQINAAVHFNEWANFQKNDFESVVATYKSLVDAFSCEKCNSVLYSSPEHGEADALRCRCGNHSINLQKKAA</sequence>
<dbReference type="RefSeq" id="WP_110256837.1">
    <property type="nucleotide sequence ID" value="NZ_QJKB01000007.1"/>
</dbReference>
<dbReference type="Pfam" id="PF02463">
    <property type="entry name" value="SMC_N"/>
    <property type="match status" value="1"/>
</dbReference>
<dbReference type="AlphaFoldDB" id="A0A318IZA8"/>
<comment type="caution">
    <text evidence="2">The sequence shown here is derived from an EMBL/GenBank/DDBJ whole genome shotgun (WGS) entry which is preliminary data.</text>
</comment>
<gene>
    <name evidence="2" type="ORF">DFR42_107268</name>
</gene>
<dbReference type="OrthoDB" id="9795626at2"/>
<organism evidence="2 3">
    <name type="scientific">Undibacterium pigrum</name>
    <dbReference type="NCBI Taxonomy" id="401470"/>
    <lineage>
        <taxon>Bacteria</taxon>
        <taxon>Pseudomonadati</taxon>
        <taxon>Pseudomonadota</taxon>
        <taxon>Betaproteobacteria</taxon>
        <taxon>Burkholderiales</taxon>
        <taxon>Oxalobacteraceae</taxon>
        <taxon>Undibacterium</taxon>
    </lineage>
</organism>
<proteinExistence type="predicted"/>
<dbReference type="PANTHER" id="PTHR32114">
    <property type="entry name" value="ABC TRANSPORTER ABCH.3"/>
    <property type="match status" value="1"/>
</dbReference>
<dbReference type="InterPro" id="IPR027417">
    <property type="entry name" value="P-loop_NTPase"/>
</dbReference>
<evidence type="ECO:0000313" key="2">
    <source>
        <dbReference type="EMBL" id="PXX41616.1"/>
    </source>
</evidence>
<feature type="domain" description="RecF/RecN/SMC N-terminal" evidence="1">
    <location>
        <begin position="5"/>
        <end position="619"/>
    </location>
</feature>
<accession>A0A318IZA8</accession>
<evidence type="ECO:0000259" key="1">
    <source>
        <dbReference type="Pfam" id="PF02463"/>
    </source>
</evidence>
<protein>
    <submittedName>
        <fullName evidence="2">RecF/RecN/SMC family protein</fullName>
    </submittedName>
</protein>
<dbReference type="SUPFAM" id="SSF52540">
    <property type="entry name" value="P-loop containing nucleoside triphosphate hydrolases"/>
    <property type="match status" value="1"/>
</dbReference>
<dbReference type="Proteomes" id="UP000247792">
    <property type="component" value="Unassembled WGS sequence"/>
</dbReference>